<keyword evidence="1" id="KW-0472">Membrane</keyword>
<keyword evidence="1" id="KW-0812">Transmembrane</keyword>
<dbReference type="AlphaFoldDB" id="A0A0J0YSR5"/>
<feature type="transmembrane region" description="Helical" evidence="1">
    <location>
        <begin position="23"/>
        <end position="42"/>
    </location>
</feature>
<dbReference type="EMBL" id="JTDO01000005">
    <property type="protein sequence ID" value="KLT73154.1"/>
    <property type="molecule type" value="Genomic_DNA"/>
</dbReference>
<keyword evidence="3" id="KW-1185">Reference proteome</keyword>
<dbReference type="Pfam" id="PF04286">
    <property type="entry name" value="DUF445"/>
    <property type="match status" value="1"/>
</dbReference>
<name>A0A0J0YSR5_9NEIS</name>
<reference evidence="2 3" key="1">
    <citation type="submission" date="2014-11" db="EMBL/GenBank/DDBJ databases">
        <title>Genome of a novel goose pathogen.</title>
        <authorList>
            <person name="Hansen C.M."/>
            <person name="Hueffer K."/>
            <person name="Choi S.C."/>
        </authorList>
    </citation>
    <scope>NUCLEOTIDE SEQUENCE [LARGE SCALE GENOMIC DNA]</scope>
    <source>
        <strain evidence="2 3">KH1503</strain>
    </source>
</reference>
<protein>
    <submittedName>
        <fullName evidence="2">Twitching motility protein PilT</fullName>
    </submittedName>
</protein>
<proteinExistence type="predicted"/>
<evidence type="ECO:0000256" key="1">
    <source>
        <dbReference type="SAM" id="Phobius"/>
    </source>
</evidence>
<accession>A0A0J0YSR5</accession>
<dbReference type="GO" id="GO:0005886">
    <property type="term" value="C:plasma membrane"/>
    <property type="evidence" value="ECO:0007669"/>
    <property type="project" value="TreeGrafter"/>
</dbReference>
<dbReference type="PANTHER" id="PTHR38442">
    <property type="entry name" value="INNER MEMBRANE PROTEIN-RELATED"/>
    <property type="match status" value="1"/>
</dbReference>
<dbReference type="InterPro" id="IPR007383">
    <property type="entry name" value="DUF445"/>
</dbReference>
<keyword evidence="1" id="KW-1133">Transmembrane helix</keyword>
<dbReference type="RefSeq" id="WP_047760706.1">
    <property type="nucleotide sequence ID" value="NZ_CP091510.1"/>
</dbReference>
<dbReference type="PATRIC" id="fig|1470200.3.peg.2033"/>
<gene>
    <name evidence="2" type="ORF">PL75_04410</name>
</gene>
<dbReference type="PANTHER" id="PTHR38442:SF1">
    <property type="entry name" value="INNER MEMBRANE PROTEIN"/>
    <property type="match status" value="1"/>
</dbReference>
<evidence type="ECO:0000313" key="3">
    <source>
        <dbReference type="Proteomes" id="UP000036027"/>
    </source>
</evidence>
<dbReference type="OrthoDB" id="9769590at2"/>
<evidence type="ECO:0000313" key="2">
    <source>
        <dbReference type="EMBL" id="KLT73154.1"/>
    </source>
</evidence>
<sequence length="439" mass="49843">MHTLSAQARSAAARERLRRGRRLATGLLIAACILFAVSASYVREYPVLGYVKAFAEAAMVGALADWFAVTALFRRPLGLPIPHTAILPRNQHRIADELGRFIENNFLQGRPIALRVYQAAPSEKLLRWLAGEDMRRRWLPWLAVQLPVLLKVAKPDQVARFGSLMLAEQYSGDKIGKTLANGMAVLKAQGLHEMLLLASIKQLRRWLQDAETRVILEQNLREWAARVESDAPSAWDKIKASLKGTLVERVDGWVAAKALDWADDYLAAALDNPQHRLRLGYEEQFDRITDALRHSRLWHKRLEQGKMQLAHSPAVQDTLARAWVSLQNWTAADVVKTDSLCLAQLNKLLDHMLSQAHEYPQFMRRVDVRLSLMVRDFVMKYKDRAAVFVAEKVKSWDSRQMVEKLELSVGKDLQFIRINGTLVGGLVGLVIYTVSQWLF</sequence>
<dbReference type="Proteomes" id="UP000036027">
    <property type="component" value="Unassembled WGS sequence"/>
</dbReference>
<organism evidence="2 3">
    <name type="scientific">Neisseria arctica</name>
    <dbReference type="NCBI Taxonomy" id="1470200"/>
    <lineage>
        <taxon>Bacteria</taxon>
        <taxon>Pseudomonadati</taxon>
        <taxon>Pseudomonadota</taxon>
        <taxon>Betaproteobacteria</taxon>
        <taxon>Neisseriales</taxon>
        <taxon>Neisseriaceae</taxon>
        <taxon>Neisseria</taxon>
    </lineage>
</organism>
<comment type="caution">
    <text evidence="2">The sequence shown here is derived from an EMBL/GenBank/DDBJ whole genome shotgun (WGS) entry which is preliminary data.</text>
</comment>